<reference evidence="3 4" key="1">
    <citation type="journal article" date="2016" name="Front. Microbiol.">
        <title>Comparative Genomic Analysis Reveals a Diverse Repertoire of Genes Involved in Prokaryote-Eukaryote Interactions within the Pseudovibrio Genus.</title>
        <authorList>
            <person name="Romano S."/>
            <person name="Fernandez-Guerra A."/>
            <person name="Reen F.J."/>
            <person name="Glockner F.O."/>
            <person name="Crowley S.P."/>
            <person name="O'Sullivan O."/>
            <person name="Cotter P.D."/>
            <person name="Adams C."/>
            <person name="Dobson A.D."/>
            <person name="O'Gara F."/>
        </authorList>
    </citation>
    <scope>NUCLEOTIDE SEQUENCE [LARGE SCALE GENOMIC DNA]</scope>
    <source>
        <strain evidence="3 4">Ad2</strain>
    </source>
</reference>
<feature type="region of interest" description="Disordered" evidence="1">
    <location>
        <begin position="1"/>
        <end position="26"/>
    </location>
</feature>
<dbReference type="PATRIC" id="fig|989403.3.peg.4443"/>
<dbReference type="Pfam" id="PF09361">
    <property type="entry name" value="Phasin_2"/>
    <property type="match status" value="1"/>
</dbReference>
<name>A0A165U200_9HYPH</name>
<keyword evidence="4" id="KW-1185">Reference proteome</keyword>
<feature type="compositionally biased region" description="Polar residues" evidence="1">
    <location>
        <begin position="1"/>
        <end position="14"/>
    </location>
</feature>
<dbReference type="Proteomes" id="UP000076577">
    <property type="component" value="Unassembled WGS sequence"/>
</dbReference>
<organism evidence="3 4">
    <name type="scientific">Pseudovibrio axinellae</name>
    <dbReference type="NCBI Taxonomy" id="989403"/>
    <lineage>
        <taxon>Bacteria</taxon>
        <taxon>Pseudomonadati</taxon>
        <taxon>Pseudomonadota</taxon>
        <taxon>Alphaproteobacteria</taxon>
        <taxon>Hyphomicrobiales</taxon>
        <taxon>Stappiaceae</taxon>
        <taxon>Pseudovibrio</taxon>
    </lineage>
</organism>
<dbReference type="EMBL" id="LMCB01000122">
    <property type="protein sequence ID" value="KZL09464.1"/>
    <property type="molecule type" value="Genomic_DNA"/>
</dbReference>
<evidence type="ECO:0000313" key="3">
    <source>
        <dbReference type="EMBL" id="KZL09464.1"/>
    </source>
</evidence>
<dbReference type="AlphaFoldDB" id="A0A165U200"/>
<proteinExistence type="predicted"/>
<comment type="caution">
    <text evidence="3">The sequence shown here is derived from an EMBL/GenBank/DDBJ whole genome shotgun (WGS) entry which is preliminary data.</text>
</comment>
<dbReference type="OrthoDB" id="8479257at2"/>
<dbReference type="RefSeq" id="WP_068010065.1">
    <property type="nucleotide sequence ID" value="NZ_FOFM01000003.1"/>
</dbReference>
<accession>A0A165U200</accession>
<feature type="compositionally biased region" description="Basic and acidic residues" evidence="1">
    <location>
        <begin position="15"/>
        <end position="26"/>
    </location>
</feature>
<evidence type="ECO:0000256" key="1">
    <source>
        <dbReference type="SAM" id="MobiDB-lite"/>
    </source>
</evidence>
<sequence>MTTAKNDTAKTQNKAGEKTSKASKTLENEVFAMNKMEVPAFIQEMTEKGVDQAREGYAKVKSASEETTAMLGSTIEVTRDGLMEMNLKAVDAAKDNSEAAFSHIRDMFGVTSFSEAIELQSAYNRKQYDAVSAQVKDMQESATKFATSISQPAKETFDKSMKDMKLA</sequence>
<evidence type="ECO:0000313" key="4">
    <source>
        <dbReference type="Proteomes" id="UP000076577"/>
    </source>
</evidence>
<feature type="domain" description="Phasin" evidence="2">
    <location>
        <begin position="59"/>
        <end position="156"/>
    </location>
</feature>
<dbReference type="STRING" id="989403.SAMN05421798_103309"/>
<dbReference type="NCBIfam" id="TIGR01985">
    <property type="entry name" value="phasin_2"/>
    <property type="match status" value="1"/>
</dbReference>
<dbReference type="InterPro" id="IPR010234">
    <property type="entry name" value="Phasin_subfam-2"/>
</dbReference>
<gene>
    <name evidence="3" type="ORF">PsAD2_04066</name>
</gene>
<protein>
    <submittedName>
        <fullName evidence="3">Phasin protein</fullName>
    </submittedName>
</protein>
<evidence type="ECO:0000259" key="2">
    <source>
        <dbReference type="Pfam" id="PF09361"/>
    </source>
</evidence>
<dbReference type="InterPro" id="IPR018968">
    <property type="entry name" value="Phasin"/>
</dbReference>